<feature type="region of interest" description="Disordered" evidence="1">
    <location>
        <begin position="485"/>
        <end position="504"/>
    </location>
</feature>
<dbReference type="OrthoDB" id="412005at2759"/>
<name>A0A5N5X4C3_9EURO</name>
<dbReference type="AlphaFoldDB" id="A0A5N5X4C3"/>
<evidence type="ECO:0000313" key="3">
    <source>
        <dbReference type="Proteomes" id="UP000326565"/>
    </source>
</evidence>
<protein>
    <recommendedName>
        <fullName evidence="4">FAD/NAD(P)-binding domain-containing protein</fullName>
    </recommendedName>
</protein>
<dbReference type="PANTHER" id="PTHR15192:SF8">
    <property type="entry name" value="FAD_NAD(P)-BINDING DOMAIN-CONTAINING PROTEIN"/>
    <property type="match status" value="1"/>
</dbReference>
<organism evidence="2 3">
    <name type="scientific">Aspergillus leporis</name>
    <dbReference type="NCBI Taxonomy" id="41062"/>
    <lineage>
        <taxon>Eukaryota</taxon>
        <taxon>Fungi</taxon>
        <taxon>Dikarya</taxon>
        <taxon>Ascomycota</taxon>
        <taxon>Pezizomycotina</taxon>
        <taxon>Eurotiomycetes</taxon>
        <taxon>Eurotiomycetidae</taxon>
        <taxon>Eurotiales</taxon>
        <taxon>Aspergillaceae</taxon>
        <taxon>Aspergillus</taxon>
        <taxon>Aspergillus subgen. Circumdati</taxon>
    </lineage>
</organism>
<proteinExistence type="predicted"/>
<dbReference type="Proteomes" id="UP000326565">
    <property type="component" value="Unassembled WGS sequence"/>
</dbReference>
<dbReference type="Gene3D" id="3.50.50.60">
    <property type="entry name" value="FAD/NAD(P)-binding domain"/>
    <property type="match status" value="1"/>
</dbReference>
<evidence type="ECO:0000256" key="1">
    <source>
        <dbReference type="SAM" id="MobiDB-lite"/>
    </source>
</evidence>
<keyword evidence="3" id="KW-1185">Reference proteome</keyword>
<dbReference type="InterPro" id="IPR036188">
    <property type="entry name" value="FAD/NAD-bd_sf"/>
</dbReference>
<accession>A0A5N5X4C3</accession>
<dbReference type="EMBL" id="ML732213">
    <property type="protein sequence ID" value="KAB8074232.1"/>
    <property type="molecule type" value="Genomic_DNA"/>
</dbReference>
<sequence length="552" mass="60904">MSRTECSAMTARPEAHKLPSMDTDTIIIGNGPSAMILSYILHGHVPYYSSNPPHPDPLLHAKLKDTPELLTADVDALTEHFAASRLSYSTQALPVNVLFDTLFRPSVDVEELGSITNIEWRHVPEKAVPHLVFGNAPRPGGQWTENLVPASWDIQTLSYASMLSLPGYSFAEHYRRVTGKDLPAYTRPSRQETADYFRAYPEAVGIADVFRDHETLTGISRTENGFLIHSHNIRCRNLVLASGIFSEVIQPRPLLQPLRALKPVPETPLLVIGSGFSAADVIISAPKDQKIIHVFKWAPESRPSPLRGCHQQAYPEYAGVYRLMKRAAVAAGPATAKRPARVKRTMSSPFLESRSWDEVYEGFPNTDIIAVGMEKELAVVTFRRADGTTLTRPVSSMVYATGRRGSLGYLDHTLRSEVVGYDDKNEINPTITGQTIRHKAFDNMEVANNVFIIGSLTGDTLIRFAYGGCVQTAGKLISTFTGQEKVRSRPATASRPQGSSPGVMHGIDGHDVYGVGDFRAQPERFDTCREEFPVAEKPGILGNIWKALTAIW</sequence>
<gene>
    <name evidence="2" type="ORF">BDV29DRAFT_125070</name>
</gene>
<dbReference type="SUPFAM" id="SSF51905">
    <property type="entry name" value="FAD/NAD(P)-binding domain"/>
    <property type="match status" value="1"/>
</dbReference>
<evidence type="ECO:0008006" key="4">
    <source>
        <dbReference type="Google" id="ProtNLM"/>
    </source>
</evidence>
<dbReference type="InterPro" id="IPR029731">
    <property type="entry name" value="OSGIN1/2"/>
</dbReference>
<reference evidence="2 3" key="1">
    <citation type="submission" date="2019-04" db="EMBL/GenBank/DDBJ databases">
        <title>Friends and foes A comparative genomics study of 23 Aspergillus species from section Flavi.</title>
        <authorList>
            <consortium name="DOE Joint Genome Institute"/>
            <person name="Kjaerbolling I."/>
            <person name="Vesth T."/>
            <person name="Frisvad J.C."/>
            <person name="Nybo J.L."/>
            <person name="Theobald S."/>
            <person name="Kildgaard S."/>
            <person name="Isbrandt T."/>
            <person name="Kuo A."/>
            <person name="Sato A."/>
            <person name="Lyhne E.K."/>
            <person name="Kogle M.E."/>
            <person name="Wiebenga A."/>
            <person name="Kun R.S."/>
            <person name="Lubbers R.J."/>
            <person name="Makela M.R."/>
            <person name="Barry K."/>
            <person name="Chovatia M."/>
            <person name="Clum A."/>
            <person name="Daum C."/>
            <person name="Haridas S."/>
            <person name="He G."/>
            <person name="LaButti K."/>
            <person name="Lipzen A."/>
            <person name="Mondo S."/>
            <person name="Riley R."/>
            <person name="Salamov A."/>
            <person name="Simmons B.A."/>
            <person name="Magnuson J.K."/>
            <person name="Henrissat B."/>
            <person name="Mortensen U.H."/>
            <person name="Larsen T.O."/>
            <person name="Devries R.P."/>
            <person name="Grigoriev I.V."/>
            <person name="Machida M."/>
            <person name="Baker S.E."/>
            <person name="Andersen M.R."/>
        </authorList>
    </citation>
    <scope>NUCLEOTIDE SEQUENCE [LARGE SCALE GENOMIC DNA]</scope>
    <source>
        <strain evidence="2 3">CBS 151.66</strain>
    </source>
</reference>
<dbReference type="PANTHER" id="PTHR15192">
    <property type="entry name" value="PROTEIN CBG05349"/>
    <property type="match status" value="1"/>
</dbReference>
<evidence type="ECO:0000313" key="2">
    <source>
        <dbReference type="EMBL" id="KAB8074232.1"/>
    </source>
</evidence>